<evidence type="ECO:0000256" key="1">
    <source>
        <dbReference type="ARBA" id="ARBA00004651"/>
    </source>
</evidence>
<dbReference type="SUPFAM" id="SSF161098">
    <property type="entry name" value="MetI-like"/>
    <property type="match status" value="1"/>
</dbReference>
<dbReference type="AlphaFoldDB" id="A0A7I7XS91"/>
<keyword evidence="6 7" id="KW-0472">Membrane</keyword>
<dbReference type="PANTHER" id="PTHR30151">
    <property type="entry name" value="ALKANE SULFONATE ABC TRANSPORTER-RELATED, MEMBRANE SUBUNIT"/>
    <property type="match status" value="1"/>
</dbReference>
<feature type="transmembrane region" description="Helical" evidence="7">
    <location>
        <begin position="263"/>
        <end position="284"/>
    </location>
</feature>
<evidence type="ECO:0000313" key="10">
    <source>
        <dbReference type="Proteomes" id="UP000466931"/>
    </source>
</evidence>
<proteinExistence type="inferred from homology"/>
<feature type="transmembrane region" description="Helical" evidence="7">
    <location>
        <begin position="141"/>
        <end position="161"/>
    </location>
</feature>
<evidence type="ECO:0000256" key="5">
    <source>
        <dbReference type="ARBA" id="ARBA00022989"/>
    </source>
</evidence>
<dbReference type="Gene3D" id="1.10.3720.10">
    <property type="entry name" value="MetI-like"/>
    <property type="match status" value="1"/>
</dbReference>
<protein>
    <submittedName>
        <fullName evidence="9">ABC transporter permease</fullName>
    </submittedName>
</protein>
<evidence type="ECO:0000256" key="6">
    <source>
        <dbReference type="ARBA" id="ARBA00023136"/>
    </source>
</evidence>
<keyword evidence="4 7" id="KW-0812">Transmembrane</keyword>
<dbReference type="InterPro" id="IPR035906">
    <property type="entry name" value="MetI-like_sf"/>
</dbReference>
<dbReference type="RefSeq" id="WP_085150454.1">
    <property type="nucleotide sequence ID" value="NZ_AP022612.1"/>
</dbReference>
<keyword evidence="10" id="KW-1185">Reference proteome</keyword>
<dbReference type="CDD" id="cd06261">
    <property type="entry name" value="TM_PBP2"/>
    <property type="match status" value="1"/>
</dbReference>
<dbReference type="InterPro" id="IPR000515">
    <property type="entry name" value="MetI-like"/>
</dbReference>
<evidence type="ECO:0000256" key="2">
    <source>
        <dbReference type="ARBA" id="ARBA00022448"/>
    </source>
</evidence>
<evidence type="ECO:0000256" key="7">
    <source>
        <dbReference type="RuleBase" id="RU363032"/>
    </source>
</evidence>
<accession>A0A7I7XS91</accession>
<feature type="transmembrane region" description="Helical" evidence="7">
    <location>
        <begin position="167"/>
        <end position="186"/>
    </location>
</feature>
<dbReference type="Pfam" id="PF00528">
    <property type="entry name" value="BPD_transp_1"/>
    <property type="match status" value="1"/>
</dbReference>
<organism evidence="9 10">
    <name type="scientific">Mycolicibacterium confluentis</name>
    <dbReference type="NCBI Taxonomy" id="28047"/>
    <lineage>
        <taxon>Bacteria</taxon>
        <taxon>Bacillati</taxon>
        <taxon>Actinomycetota</taxon>
        <taxon>Actinomycetes</taxon>
        <taxon>Mycobacteriales</taxon>
        <taxon>Mycobacteriaceae</taxon>
        <taxon>Mycolicibacterium</taxon>
    </lineage>
</organism>
<dbReference type="OrthoDB" id="9796361at2"/>
<evidence type="ECO:0000256" key="4">
    <source>
        <dbReference type="ARBA" id="ARBA00022692"/>
    </source>
</evidence>
<keyword evidence="5 7" id="KW-1133">Transmembrane helix</keyword>
<feature type="transmembrane region" description="Helical" evidence="7">
    <location>
        <begin position="207"/>
        <end position="226"/>
    </location>
</feature>
<feature type="domain" description="ABC transmembrane type-1" evidence="8">
    <location>
        <begin position="101"/>
        <end position="281"/>
    </location>
</feature>
<comment type="similarity">
    <text evidence="7">Belongs to the binding-protein-dependent transport system permease family.</text>
</comment>
<gene>
    <name evidence="9" type="primary">ssuC</name>
    <name evidence="9" type="ORF">MCNF_07050</name>
</gene>
<comment type="subcellular location">
    <subcellularLocation>
        <location evidence="1 7">Cell membrane</location>
        <topology evidence="1 7">Multi-pass membrane protein</topology>
    </subcellularLocation>
</comment>
<evidence type="ECO:0000256" key="3">
    <source>
        <dbReference type="ARBA" id="ARBA00022475"/>
    </source>
</evidence>
<keyword evidence="3" id="KW-1003">Cell membrane</keyword>
<dbReference type="PROSITE" id="PS50928">
    <property type="entry name" value="ABC_TM1"/>
    <property type="match status" value="1"/>
</dbReference>
<feature type="transmembrane region" description="Helical" evidence="7">
    <location>
        <begin position="47"/>
        <end position="67"/>
    </location>
</feature>
<dbReference type="GO" id="GO:0042918">
    <property type="term" value="P:alkanesulfonate transmembrane transport"/>
    <property type="evidence" value="ECO:0007669"/>
    <property type="project" value="UniProtKB-ARBA"/>
</dbReference>
<reference evidence="9" key="2">
    <citation type="submission" date="2020-02" db="EMBL/GenBank/DDBJ databases">
        <authorList>
            <person name="Matsumoto Y."/>
            <person name="Motooka D."/>
            <person name="Nakamura S."/>
        </authorList>
    </citation>
    <scope>NUCLEOTIDE SEQUENCE</scope>
    <source>
        <strain evidence="9">JCM 13671</strain>
    </source>
</reference>
<name>A0A7I7XS91_9MYCO</name>
<evidence type="ECO:0000259" key="8">
    <source>
        <dbReference type="PROSITE" id="PS50928"/>
    </source>
</evidence>
<feature type="transmembrane region" description="Helical" evidence="7">
    <location>
        <begin position="108"/>
        <end position="129"/>
    </location>
</feature>
<evidence type="ECO:0000313" key="9">
    <source>
        <dbReference type="EMBL" id="BBZ32100.1"/>
    </source>
</evidence>
<dbReference type="Proteomes" id="UP000466931">
    <property type="component" value="Chromosome"/>
</dbReference>
<reference evidence="9" key="1">
    <citation type="journal article" date="2019" name="Emerg. Microbes Infect.">
        <title>Comprehensive subspecies identification of 175 nontuberculous mycobacteria species based on 7547 genomic profiles.</title>
        <authorList>
            <person name="Matsumoto Y."/>
            <person name="Kinjo T."/>
            <person name="Motooka D."/>
            <person name="Nabeya D."/>
            <person name="Jung N."/>
            <person name="Uechi K."/>
            <person name="Horii T."/>
            <person name="Iida T."/>
            <person name="Fujita J."/>
            <person name="Nakamura S."/>
        </authorList>
    </citation>
    <scope>NUCLEOTIDE SEQUENCE [LARGE SCALE GENOMIC DNA]</scope>
    <source>
        <strain evidence="9">JCM 13671</strain>
    </source>
</reference>
<dbReference type="FunFam" id="1.10.3720.10:FF:000003">
    <property type="entry name" value="Aliphatic sulfonate ABC transporter permease"/>
    <property type="match status" value="1"/>
</dbReference>
<dbReference type="PANTHER" id="PTHR30151:SF38">
    <property type="entry name" value="ALIPHATIC SULFONATES TRANSPORT PERMEASE PROTEIN SSUC-RELATED"/>
    <property type="match status" value="1"/>
</dbReference>
<keyword evidence="2 7" id="KW-0813">Transport</keyword>
<dbReference type="EMBL" id="AP022612">
    <property type="protein sequence ID" value="BBZ32100.1"/>
    <property type="molecule type" value="Genomic_DNA"/>
</dbReference>
<sequence length="298" mass="31573">MTVTVADTGATLDVGRAHPAVITPAECDVFTPVNGQKSALRRFVARFNWPLGIYTTPLVLLILWQIASSLGLLPESVAPAPTAVLGEAIYQNNAGTLLVDIGASLERAGLGLLLGLAVAIPVGIVAGLLRAGEMTFNGIFQILNTIPLLAILPLMVVWFGIDELTKVLLISLGAAIPMYLNLFAAIRGVDKQFLEMARASGASRLTVLRRVVLPGALPGFLVGLRFSLAYSVLGLVAAETVNADEGVGHMILIAQTYMRNEGVFLGLVIYAILGLAADQIVRILERTLLRWRDAGAVA</sequence>
<dbReference type="GO" id="GO:0005886">
    <property type="term" value="C:plasma membrane"/>
    <property type="evidence" value="ECO:0007669"/>
    <property type="project" value="UniProtKB-SubCell"/>
</dbReference>